<dbReference type="PROSITE" id="PS51257">
    <property type="entry name" value="PROKAR_LIPOPROTEIN"/>
    <property type="match status" value="1"/>
</dbReference>
<keyword evidence="6" id="KW-1185">Reference proteome</keyword>
<feature type="domain" description="Alpha-2-macroglobulin bait region" evidence="3">
    <location>
        <begin position="991"/>
        <end position="1133"/>
    </location>
</feature>
<dbReference type="SMART" id="SM01359">
    <property type="entry name" value="A2M_N_2"/>
    <property type="match status" value="1"/>
</dbReference>
<dbReference type="InterPro" id="IPR021868">
    <property type="entry name" value="Alpha_2_Macroglob_MG3"/>
</dbReference>
<dbReference type="Gene3D" id="1.50.10.20">
    <property type="match status" value="1"/>
</dbReference>
<evidence type="ECO:0000313" key="6">
    <source>
        <dbReference type="Proteomes" id="UP001595555"/>
    </source>
</evidence>
<dbReference type="Pfam" id="PF11974">
    <property type="entry name" value="bMG3"/>
    <property type="match status" value="1"/>
</dbReference>
<dbReference type="InterPro" id="IPR047565">
    <property type="entry name" value="Alpha-macroglob_thiol-ester_cl"/>
</dbReference>
<dbReference type="PANTHER" id="PTHR40094:SF1">
    <property type="entry name" value="UBIQUITIN DOMAIN-CONTAINING PROTEIN"/>
    <property type="match status" value="1"/>
</dbReference>
<evidence type="ECO:0000256" key="2">
    <source>
        <dbReference type="SAM" id="SignalP"/>
    </source>
</evidence>
<dbReference type="InterPro" id="IPR008930">
    <property type="entry name" value="Terpenoid_cyclase/PrenylTrfase"/>
</dbReference>
<name>A0ABV7FF07_9GAMM</name>
<dbReference type="EMBL" id="JBHRTF010000002">
    <property type="protein sequence ID" value="MFC3114503.1"/>
    <property type="molecule type" value="Genomic_DNA"/>
</dbReference>
<evidence type="ECO:0000256" key="1">
    <source>
        <dbReference type="ARBA" id="ARBA00010556"/>
    </source>
</evidence>
<dbReference type="PANTHER" id="PTHR40094">
    <property type="entry name" value="ALPHA-2-MACROGLOBULIN HOMOLOG"/>
    <property type="match status" value="1"/>
</dbReference>
<evidence type="ECO:0000313" key="5">
    <source>
        <dbReference type="EMBL" id="MFC3114503.1"/>
    </source>
</evidence>
<protein>
    <submittedName>
        <fullName evidence="5">Alpha-2-macroglobulin</fullName>
    </submittedName>
</protein>
<dbReference type="InterPro" id="IPR041203">
    <property type="entry name" value="Bact_A2M_MG5"/>
</dbReference>
<dbReference type="SMART" id="SM01360">
    <property type="entry name" value="A2M"/>
    <property type="match status" value="1"/>
</dbReference>
<feature type="domain" description="Alpha-2-macroglobulin" evidence="4">
    <location>
        <begin position="1197"/>
        <end position="1296"/>
    </location>
</feature>
<keyword evidence="2" id="KW-0732">Signal</keyword>
<dbReference type="Pfam" id="PF07678">
    <property type="entry name" value="TED_complement"/>
    <property type="match status" value="1"/>
</dbReference>
<dbReference type="InterPro" id="IPR002890">
    <property type="entry name" value="MG2"/>
</dbReference>
<feature type="signal peptide" evidence="2">
    <location>
        <begin position="1"/>
        <end position="19"/>
    </location>
</feature>
<accession>A0ABV7FF07</accession>
<dbReference type="SMART" id="SM01419">
    <property type="entry name" value="Thiol-ester_cl"/>
    <property type="match status" value="1"/>
</dbReference>
<dbReference type="CDD" id="cd02891">
    <property type="entry name" value="A2M_like"/>
    <property type="match status" value="1"/>
</dbReference>
<dbReference type="Gene3D" id="2.60.40.1930">
    <property type="match status" value="1"/>
</dbReference>
<dbReference type="Pfam" id="PF17962">
    <property type="entry name" value="bMG6"/>
    <property type="match status" value="1"/>
</dbReference>
<evidence type="ECO:0000259" key="4">
    <source>
        <dbReference type="SMART" id="SM01360"/>
    </source>
</evidence>
<comment type="similarity">
    <text evidence="1">Belongs to the protease inhibitor I39 (alpha-2-macroglobulin) family. Bacterial alpha-2-macroglobulin subfamily.</text>
</comment>
<dbReference type="Proteomes" id="UP001595555">
    <property type="component" value="Unassembled WGS sequence"/>
</dbReference>
<dbReference type="Pfam" id="PF07703">
    <property type="entry name" value="A2M_BRD"/>
    <property type="match status" value="1"/>
</dbReference>
<dbReference type="InterPro" id="IPR011626">
    <property type="entry name" value="Alpha-macroglobulin_TED"/>
</dbReference>
<reference evidence="6" key="1">
    <citation type="journal article" date="2019" name="Int. J. Syst. Evol. Microbiol.">
        <title>The Global Catalogue of Microorganisms (GCM) 10K type strain sequencing project: providing services to taxonomists for standard genome sequencing and annotation.</title>
        <authorList>
            <consortium name="The Broad Institute Genomics Platform"/>
            <consortium name="The Broad Institute Genome Sequencing Center for Infectious Disease"/>
            <person name="Wu L."/>
            <person name="Ma J."/>
        </authorList>
    </citation>
    <scope>NUCLEOTIDE SEQUENCE [LARGE SCALE GENOMIC DNA]</scope>
    <source>
        <strain evidence="6">KCTC 52237</strain>
    </source>
</reference>
<organism evidence="5 6">
    <name type="scientific">Cellvibrio fontiphilus</name>
    <dbReference type="NCBI Taxonomy" id="1815559"/>
    <lineage>
        <taxon>Bacteria</taxon>
        <taxon>Pseudomonadati</taxon>
        <taxon>Pseudomonadota</taxon>
        <taxon>Gammaproteobacteria</taxon>
        <taxon>Cellvibrionales</taxon>
        <taxon>Cellvibrionaceae</taxon>
        <taxon>Cellvibrio</taxon>
    </lineage>
</organism>
<dbReference type="Pfam" id="PF17972">
    <property type="entry name" value="bMG5"/>
    <property type="match status" value="1"/>
</dbReference>
<feature type="chain" id="PRO_5047184652" evidence="2">
    <location>
        <begin position="20"/>
        <end position="1882"/>
    </location>
</feature>
<dbReference type="SUPFAM" id="SSF48239">
    <property type="entry name" value="Terpenoid cyclases/Protein prenyltransferases"/>
    <property type="match status" value="1"/>
</dbReference>
<sequence>MRVHWSLWFVVVLMNLMLAGCDKPAPEREATPKAGTAASEKAAPAWDNHIADYPKRWVATEAPLYIRFTHPVVDEAQVNSAFSDKLLTLDIKTPVNLVFISTSELRIQPVERLPSDSKIRFRLHPDELQAIDKSLGDFEFEVQTIKQDFDLRVDGLAVMADDENLMQLTGVLTTADTAELNSVKKILQIAADDRPVDLVWTQDTDRKTHRFLVTRIERGDRQGKLTLSWDGEALGSSDKGARELEIPARKSFQVTGVQIIRTPNTAIEIQFSDLLDSNQNLSGLVTLEGKPVSVVIDGSLLRYTPDKLESGELNLKISGSINNQTQQSLGSDYEQKIVLDLVKPLVRFVGSSSILPPASQISVPFEAAGVDSVQVTAFKVFANNIGQYLQDYSLTAAAAATDTGRYLWRKTYQLPDIPRTGAQRFQLELSELMAQHPDGLIRLELRIDRSNSIYTCAQTRPTEPVTKMPEDADGESYYERAEEPAWYQQYYQSQGYYNYSERNNPCDDTYYYYGDNIASARNFIVSNIGMLAKRGSANQLHVITTELNSAKPLAGAEIIAYNYQRQPIAQGTSDQYGMLQLNTDGVAFYLEAKHQTQRGYLRLRSSEALPTNQFDVSGEHIKAGLKGFVYGERDVWRPGDDIFLSFILEDKTQKLPANHPVTLDLFDPSGKKVLSQTNVQPVNNFYTFALKTEETAPTGNYRAVVHVGNRYFDKIIKVEMVVPNRLKVDLTPSETPLRLRSMPAQVALFAQWLQGATAKNLKADSELKLSSRETRFEGFEQFTFDDPARSFAGSAQKVFDGKLDETGNASFPLNVSLSSPPPGKLTATFVTRVFEESGNFSTILRPYELLPFESWVGINIPKGDGYMDAIGRDVDHPVLIQTLNDEGKAAAARKVDLEVYEIGWRWWWDENSENLAEYFSNSSHRPVHSETLLSDENGRINWKLEKNKYEWGRHLIRVCDSSAAQAHCAGKVVYLGWSYDSAASADSATQLMLSADKEKYQPGDIAKVRLPKAREGRVLLSIENGTRVLESRWLDLQAGQNEIEIPISAAMAPNVYAQVALLLPHQERVAEAPMRLYGIVPLLVEDPATRLQPQLDVPEKVRPETEFTLKVSEKNQRAMTYTLAMVDEGLLGLTNFRAPDAHDYFYQREALGVRTWDLFDQVVGAYGASLERVLAIGGSDAALEAERKRRERRFPPVVKFLGAFALNAGESREHKITLPPYMGAVRVMLVAGATAANNSDSLVTTAYGSVEKTVTVTQPVTLFATLPRLLGPGELVNLPVNVFVSEKAINEVNISVETNEIFTVEKSTATLNFNEPGDAIANLQLRVNDRLGKGWVKVTARAGNETASQEIYIDSRAANPPSSIWQSKLLQPGESWQSTLQAHGMIGTNTAHLEVSSLPPLNLEQRLDYLISYPHGCLEQVTSSVFPQLRLAQLVNLSDAQKATVDNNINAGIKRLQYFQHASGGFSYWSGDGYVNDWASSYAGHFLVEAKRAGYSVPQTLLSNWINYQRSAARNPQRSNDYDDMVLAYRLYTLALADAAEVPAMNRLREMQKNNSQLTQGYSLPARWLLAMAYQHLGLKDAAQDVMGEIVTAVPEYKDWGYTYGSAMRDRGLLLAALVSLKADQEITWQVAEQMATELSSDNWYSTQSIAWALLAMSEFASANHSSNGVKFSYQQADETDWITQGSNSAVFRRELDSPQVSVRNDNDKPIRVLVSNRGTPANLREAASSNGLTLAVNFLTLDNTPLDVAQLPQGTDFVAEITVTGEFDKLLSNQIENIALTAVVPSGWQIRNERLEGTQLPKGIDYLDIRDDRVLGYFSLWRDYYWNYRYQERNQTSVTLRVILNASYAGKFYLPGWSASAMYNEKIQAKGKGYWVEVVAK</sequence>
<evidence type="ECO:0000259" key="3">
    <source>
        <dbReference type="SMART" id="SM01359"/>
    </source>
</evidence>
<dbReference type="InterPro" id="IPR001599">
    <property type="entry name" value="Macroglobln_a2"/>
</dbReference>
<dbReference type="Pfam" id="PF01835">
    <property type="entry name" value="MG2"/>
    <property type="match status" value="1"/>
</dbReference>
<dbReference type="InterPro" id="IPR011625">
    <property type="entry name" value="A2M_N_BRD"/>
</dbReference>
<proteinExistence type="inferred from homology"/>
<dbReference type="RefSeq" id="WP_378115905.1">
    <property type="nucleotide sequence ID" value="NZ_JBHRTF010000002.1"/>
</dbReference>
<dbReference type="InterPro" id="IPR041462">
    <property type="entry name" value="Bact_A2M_MG6"/>
</dbReference>
<gene>
    <name evidence="5" type="ORF">ACFODX_02975</name>
</gene>
<dbReference type="InterPro" id="IPR051802">
    <property type="entry name" value="YfhM-like"/>
</dbReference>
<comment type="caution">
    <text evidence="5">The sequence shown here is derived from an EMBL/GenBank/DDBJ whole genome shotgun (WGS) entry which is preliminary data.</text>
</comment>